<keyword evidence="1 2" id="KW-0808">Transferase</keyword>
<dbReference type="EC" id="2.5.1.-" evidence="2"/>
<reference evidence="3" key="1">
    <citation type="journal article" date="2022" name="Int. J. Mol. Sci.">
        <title>Draft Genome of Tanacetum Coccineum: Genomic Comparison of Closely Related Tanacetum-Family Plants.</title>
        <authorList>
            <person name="Yamashiro T."/>
            <person name="Shiraishi A."/>
            <person name="Nakayama K."/>
            <person name="Satake H."/>
        </authorList>
    </citation>
    <scope>NUCLEOTIDE SEQUENCE</scope>
</reference>
<organism evidence="3 4">
    <name type="scientific">Tanacetum coccineum</name>
    <dbReference type="NCBI Taxonomy" id="301880"/>
    <lineage>
        <taxon>Eukaryota</taxon>
        <taxon>Viridiplantae</taxon>
        <taxon>Streptophyta</taxon>
        <taxon>Embryophyta</taxon>
        <taxon>Tracheophyta</taxon>
        <taxon>Spermatophyta</taxon>
        <taxon>Magnoliopsida</taxon>
        <taxon>eudicotyledons</taxon>
        <taxon>Gunneridae</taxon>
        <taxon>Pentapetalae</taxon>
        <taxon>asterids</taxon>
        <taxon>campanulids</taxon>
        <taxon>Asterales</taxon>
        <taxon>Asteraceae</taxon>
        <taxon>Asteroideae</taxon>
        <taxon>Anthemideae</taxon>
        <taxon>Anthemidinae</taxon>
        <taxon>Tanacetum</taxon>
    </lineage>
</organism>
<dbReference type="Pfam" id="PF01255">
    <property type="entry name" value="Prenyltransf"/>
    <property type="match status" value="1"/>
</dbReference>
<sequence length="205" mass="23380">MAFTYSSPLKHEIMLPNITTKPCLASALHLSNLKFSYYVPPLNSQKTCATIKYIPTDLSYKDTEKTENLEKFPAGLEEGLMPKHIAFILDGNRRWAVEKGWAPTVGHSAMRMALKPLLRKCSELKIKVVSLYAFSTENWSRPPVEVDFLMEMYEDLFRKDTEELLRLGCRVTLMGDKTKLPLSFQEISAEIEEKSRKNVGTVVIC</sequence>
<dbReference type="PANTHER" id="PTHR10291">
    <property type="entry name" value="DEHYDRODOLICHYL DIPHOSPHATE SYNTHASE FAMILY MEMBER"/>
    <property type="match status" value="1"/>
</dbReference>
<proteinExistence type="inferred from homology"/>
<dbReference type="InterPro" id="IPR036424">
    <property type="entry name" value="UPP_synth-like_sf"/>
</dbReference>
<dbReference type="EMBL" id="BQNB010008640">
    <property type="protein sequence ID" value="GJS52208.1"/>
    <property type="molecule type" value="Genomic_DNA"/>
</dbReference>
<keyword evidence="4" id="KW-1185">Reference proteome</keyword>
<reference evidence="3" key="2">
    <citation type="submission" date="2022-01" db="EMBL/GenBank/DDBJ databases">
        <authorList>
            <person name="Yamashiro T."/>
            <person name="Shiraishi A."/>
            <person name="Satake H."/>
            <person name="Nakayama K."/>
        </authorList>
    </citation>
    <scope>NUCLEOTIDE SEQUENCE</scope>
</reference>
<accession>A0ABQ4WHA2</accession>
<dbReference type="NCBIfam" id="TIGR00055">
    <property type="entry name" value="uppS"/>
    <property type="match status" value="1"/>
</dbReference>
<comment type="caution">
    <text evidence="3">The sequence shown here is derived from an EMBL/GenBank/DDBJ whole genome shotgun (WGS) entry which is preliminary data.</text>
</comment>
<dbReference type="SUPFAM" id="SSF64005">
    <property type="entry name" value="Undecaprenyl diphosphate synthase"/>
    <property type="match status" value="1"/>
</dbReference>
<evidence type="ECO:0000256" key="2">
    <source>
        <dbReference type="RuleBase" id="RU363018"/>
    </source>
</evidence>
<evidence type="ECO:0000256" key="1">
    <source>
        <dbReference type="ARBA" id="ARBA00022679"/>
    </source>
</evidence>
<dbReference type="InterPro" id="IPR001441">
    <property type="entry name" value="UPP_synth-like"/>
</dbReference>
<dbReference type="PANTHER" id="PTHR10291:SF45">
    <property type="entry name" value="ALKYL TRANSFERASE"/>
    <property type="match status" value="1"/>
</dbReference>
<protein>
    <recommendedName>
        <fullName evidence="2">Alkyl transferase</fullName>
        <ecNumber evidence="2">2.5.1.-</ecNumber>
    </recommendedName>
</protein>
<name>A0ABQ4WHA2_9ASTR</name>
<comment type="similarity">
    <text evidence="2">Belongs to the UPP synthase family.</text>
</comment>
<dbReference type="Proteomes" id="UP001151760">
    <property type="component" value="Unassembled WGS sequence"/>
</dbReference>
<evidence type="ECO:0000313" key="3">
    <source>
        <dbReference type="EMBL" id="GJS52208.1"/>
    </source>
</evidence>
<gene>
    <name evidence="3" type="ORF">Tco_0625570</name>
</gene>
<dbReference type="Gene3D" id="3.40.1180.10">
    <property type="entry name" value="Decaprenyl diphosphate synthase-like"/>
    <property type="match status" value="1"/>
</dbReference>
<evidence type="ECO:0000313" key="4">
    <source>
        <dbReference type="Proteomes" id="UP001151760"/>
    </source>
</evidence>